<evidence type="ECO:0000256" key="1">
    <source>
        <dbReference type="SAM" id="MobiDB-lite"/>
    </source>
</evidence>
<feature type="non-terminal residue" evidence="3">
    <location>
        <position position="136"/>
    </location>
</feature>
<protein>
    <recommendedName>
        <fullName evidence="2">NIDO domain-containing protein</fullName>
    </recommendedName>
</protein>
<reference evidence="3 4" key="1">
    <citation type="submission" date="2024-05" db="EMBL/GenBank/DDBJ databases">
        <title>Genome sequencing and assembly of Indian major carp, Cirrhinus mrigala (Hamilton, 1822).</title>
        <authorList>
            <person name="Mohindra V."/>
            <person name="Chowdhury L.M."/>
            <person name="Lal K."/>
            <person name="Jena J.K."/>
        </authorList>
    </citation>
    <scope>NUCLEOTIDE SEQUENCE [LARGE SCALE GENOMIC DNA]</scope>
    <source>
        <strain evidence="3">CM1030</strain>
        <tissue evidence="3">Blood</tissue>
    </source>
</reference>
<evidence type="ECO:0000313" key="3">
    <source>
        <dbReference type="EMBL" id="KAL0180560.1"/>
    </source>
</evidence>
<sequence length="136" mass="15265">ETNSGRPGVWVYQIDNSITPGEVTQVTEVTEGTEGTKVTEGTEVMKVMEITDFTTEETMVDTPVPEPSIPWIGHHEELQTSKPPYETLTTSPEPFAESSTPDEPQYHYVQPRRPQTPLQQQPQSPQVVIIDEDELN</sequence>
<evidence type="ECO:0000313" key="4">
    <source>
        <dbReference type="Proteomes" id="UP001529510"/>
    </source>
</evidence>
<dbReference type="AlphaFoldDB" id="A0ABD0Q3A6"/>
<feature type="non-terminal residue" evidence="3">
    <location>
        <position position="1"/>
    </location>
</feature>
<feature type="compositionally biased region" description="Low complexity" evidence="1">
    <location>
        <begin position="111"/>
        <end position="126"/>
    </location>
</feature>
<dbReference type="InterPro" id="IPR003886">
    <property type="entry name" value="NIDO_dom"/>
</dbReference>
<feature type="domain" description="NIDO" evidence="2">
    <location>
        <begin position="1"/>
        <end position="17"/>
    </location>
</feature>
<name>A0ABD0Q3A6_CIRMR</name>
<dbReference type="Proteomes" id="UP001529510">
    <property type="component" value="Unassembled WGS sequence"/>
</dbReference>
<accession>A0ABD0Q3A6</accession>
<feature type="compositionally biased region" description="Polar residues" evidence="1">
    <location>
        <begin position="87"/>
        <end position="102"/>
    </location>
</feature>
<comment type="caution">
    <text evidence="3">The sequence shown here is derived from an EMBL/GenBank/DDBJ whole genome shotgun (WGS) entry which is preliminary data.</text>
</comment>
<gene>
    <name evidence="3" type="ORF">M9458_022966</name>
</gene>
<evidence type="ECO:0000259" key="2">
    <source>
        <dbReference type="PROSITE" id="PS51220"/>
    </source>
</evidence>
<feature type="region of interest" description="Disordered" evidence="1">
    <location>
        <begin position="53"/>
        <end position="136"/>
    </location>
</feature>
<proteinExistence type="predicted"/>
<dbReference type="PROSITE" id="PS51220">
    <property type="entry name" value="NIDO"/>
    <property type="match status" value="1"/>
</dbReference>
<dbReference type="EMBL" id="JAMKFB020000011">
    <property type="protein sequence ID" value="KAL0180560.1"/>
    <property type="molecule type" value="Genomic_DNA"/>
</dbReference>
<keyword evidence="4" id="KW-1185">Reference proteome</keyword>
<organism evidence="3 4">
    <name type="scientific">Cirrhinus mrigala</name>
    <name type="common">Mrigala</name>
    <dbReference type="NCBI Taxonomy" id="683832"/>
    <lineage>
        <taxon>Eukaryota</taxon>
        <taxon>Metazoa</taxon>
        <taxon>Chordata</taxon>
        <taxon>Craniata</taxon>
        <taxon>Vertebrata</taxon>
        <taxon>Euteleostomi</taxon>
        <taxon>Actinopterygii</taxon>
        <taxon>Neopterygii</taxon>
        <taxon>Teleostei</taxon>
        <taxon>Ostariophysi</taxon>
        <taxon>Cypriniformes</taxon>
        <taxon>Cyprinidae</taxon>
        <taxon>Labeoninae</taxon>
        <taxon>Labeonini</taxon>
        <taxon>Cirrhinus</taxon>
    </lineage>
</organism>